<dbReference type="EMBL" id="JFHC01000008">
    <property type="protein sequence ID" value="KDR43440.1"/>
    <property type="molecule type" value="Genomic_DNA"/>
</dbReference>
<protein>
    <submittedName>
        <fullName evidence="1">Uncharacterized protein</fullName>
    </submittedName>
</protein>
<evidence type="ECO:0000313" key="2">
    <source>
        <dbReference type="Proteomes" id="UP000027466"/>
    </source>
</evidence>
<comment type="caution">
    <text evidence="1">The sequence shown here is derived from an EMBL/GenBank/DDBJ whole genome shotgun (WGS) entry which is preliminary data.</text>
</comment>
<reference evidence="1 2" key="1">
    <citation type="submission" date="2014-03" db="EMBL/GenBank/DDBJ databases">
        <title>Draft Genome Sequences of Four Burkholderia Strains.</title>
        <authorList>
            <person name="Liu X.Y."/>
            <person name="Li C.X."/>
            <person name="Xu J.H."/>
        </authorList>
    </citation>
    <scope>NUCLEOTIDE SEQUENCE [LARGE SCALE GENOMIC DNA]</scope>
    <source>
        <strain evidence="1 2">DSM 50014</strain>
    </source>
</reference>
<accession>A0A069PS48</accession>
<sequence>MRVARLVAAAARRQRIVRARSMSAQGASGAASGPPVTSIVDDWYSEAINFEFEVKGVSYRGLVGYDALRSRFAPAPPAEPALAIFIRHAGEIRDAAIAKVLRGASSPVVLDLADL</sequence>
<evidence type="ECO:0000313" key="1">
    <source>
        <dbReference type="EMBL" id="KDR43440.1"/>
    </source>
</evidence>
<organism evidence="1 2">
    <name type="scientific">Caballeronia glathei</name>
    <dbReference type="NCBI Taxonomy" id="60547"/>
    <lineage>
        <taxon>Bacteria</taxon>
        <taxon>Pseudomonadati</taxon>
        <taxon>Pseudomonadota</taxon>
        <taxon>Betaproteobacteria</taxon>
        <taxon>Burkholderiales</taxon>
        <taxon>Burkholderiaceae</taxon>
        <taxon>Caballeronia</taxon>
    </lineage>
</organism>
<dbReference type="Proteomes" id="UP000027466">
    <property type="component" value="Unassembled WGS sequence"/>
</dbReference>
<keyword evidence="2" id="KW-1185">Reference proteome</keyword>
<proteinExistence type="predicted"/>
<gene>
    <name evidence="1" type="ORF">BG61_38430</name>
</gene>
<dbReference type="AlphaFoldDB" id="A0A069PS48"/>
<name>A0A069PS48_9BURK</name>